<dbReference type="GO" id="GO:0005654">
    <property type="term" value="C:nucleoplasm"/>
    <property type="evidence" value="ECO:0007669"/>
    <property type="project" value="UniProtKB-SubCell"/>
</dbReference>
<evidence type="ECO:0000256" key="8">
    <source>
        <dbReference type="ARBA" id="ARBA00023125"/>
    </source>
</evidence>
<keyword evidence="4 12" id="KW-0863">Zinc-finger</keyword>
<proteinExistence type="inferred from homology"/>
<dbReference type="SMART" id="SM00980">
    <property type="entry name" value="THAP"/>
    <property type="match status" value="1"/>
</dbReference>
<evidence type="ECO:0000256" key="10">
    <source>
        <dbReference type="ARBA" id="ARBA00023242"/>
    </source>
</evidence>
<accession>A0A5E4R2W0</accession>
<dbReference type="Pfam" id="PF05485">
    <property type="entry name" value="THAP"/>
    <property type="match status" value="1"/>
</dbReference>
<dbReference type="InterPro" id="IPR038441">
    <property type="entry name" value="THAP_Znf_sf"/>
</dbReference>
<evidence type="ECO:0000256" key="4">
    <source>
        <dbReference type="ARBA" id="ARBA00022771"/>
    </source>
</evidence>
<dbReference type="AlphaFoldDB" id="A0A5E4R2W0"/>
<evidence type="ECO:0000256" key="3">
    <source>
        <dbReference type="ARBA" id="ARBA00022723"/>
    </source>
</evidence>
<dbReference type="SUPFAM" id="SSF57716">
    <property type="entry name" value="Glucocorticoid receptor-like (DNA-binding domain)"/>
    <property type="match status" value="1"/>
</dbReference>
<evidence type="ECO:0000256" key="5">
    <source>
        <dbReference type="ARBA" id="ARBA00022833"/>
    </source>
</evidence>
<evidence type="ECO:0000256" key="9">
    <source>
        <dbReference type="ARBA" id="ARBA00023163"/>
    </source>
</evidence>
<dbReference type="SMART" id="SM00692">
    <property type="entry name" value="DM3"/>
    <property type="match status" value="1"/>
</dbReference>
<keyword evidence="6" id="KW-0805">Transcription regulation</keyword>
<keyword evidence="8 12" id="KW-0238">DNA-binding</keyword>
<dbReference type="PANTHER" id="PTHR46600">
    <property type="entry name" value="THAP DOMAIN-CONTAINING"/>
    <property type="match status" value="1"/>
</dbReference>
<evidence type="ECO:0000256" key="11">
    <source>
        <dbReference type="ARBA" id="ARBA00023306"/>
    </source>
</evidence>
<reference evidence="14 15" key="1">
    <citation type="submission" date="2017-07" db="EMBL/GenBank/DDBJ databases">
        <authorList>
            <person name="Talla V."/>
            <person name="Backstrom N."/>
        </authorList>
    </citation>
    <scope>NUCLEOTIDE SEQUENCE [LARGE SCALE GENOMIC DNA]</scope>
</reference>
<feature type="domain" description="THAP-type" evidence="13">
    <location>
        <begin position="1"/>
        <end position="80"/>
    </location>
</feature>
<keyword evidence="5" id="KW-0862">Zinc</keyword>
<dbReference type="PROSITE" id="PS50950">
    <property type="entry name" value="ZF_THAP"/>
    <property type="match status" value="1"/>
</dbReference>
<evidence type="ECO:0000256" key="6">
    <source>
        <dbReference type="ARBA" id="ARBA00023015"/>
    </source>
</evidence>
<evidence type="ECO:0000313" key="15">
    <source>
        <dbReference type="Proteomes" id="UP000324832"/>
    </source>
</evidence>
<dbReference type="PANTHER" id="PTHR46600:SF1">
    <property type="entry name" value="THAP DOMAIN-CONTAINING PROTEIN 1"/>
    <property type="match status" value="1"/>
</dbReference>
<protein>
    <recommendedName>
        <fullName evidence="13">THAP-type domain-containing protein</fullName>
    </recommendedName>
</protein>
<comment type="subcellular location">
    <subcellularLocation>
        <location evidence="1">Nucleus</location>
        <location evidence="1">Nucleoplasm</location>
    </subcellularLocation>
</comment>
<gene>
    <name evidence="14" type="ORF">LSINAPIS_LOCUS14529</name>
</gene>
<evidence type="ECO:0000256" key="2">
    <source>
        <dbReference type="ARBA" id="ARBA00006177"/>
    </source>
</evidence>
<name>A0A5E4R2W0_9NEOP</name>
<dbReference type="GO" id="GO:0008270">
    <property type="term" value="F:zinc ion binding"/>
    <property type="evidence" value="ECO:0007669"/>
    <property type="project" value="UniProtKB-KW"/>
</dbReference>
<keyword evidence="7" id="KW-0175">Coiled coil</keyword>
<dbReference type="InterPro" id="IPR026516">
    <property type="entry name" value="THAP1/10"/>
</dbReference>
<comment type="similarity">
    <text evidence="2">Belongs to the THAP1 family.</text>
</comment>
<evidence type="ECO:0000256" key="1">
    <source>
        <dbReference type="ARBA" id="ARBA00004642"/>
    </source>
</evidence>
<evidence type="ECO:0000313" key="14">
    <source>
        <dbReference type="EMBL" id="VVD04861.1"/>
    </source>
</evidence>
<evidence type="ECO:0000259" key="13">
    <source>
        <dbReference type="PROSITE" id="PS50950"/>
    </source>
</evidence>
<dbReference type="Proteomes" id="UP000324832">
    <property type="component" value="Unassembled WGS sequence"/>
</dbReference>
<organism evidence="14 15">
    <name type="scientific">Leptidea sinapis</name>
    <dbReference type="NCBI Taxonomy" id="189913"/>
    <lineage>
        <taxon>Eukaryota</taxon>
        <taxon>Metazoa</taxon>
        <taxon>Ecdysozoa</taxon>
        <taxon>Arthropoda</taxon>
        <taxon>Hexapoda</taxon>
        <taxon>Insecta</taxon>
        <taxon>Pterygota</taxon>
        <taxon>Neoptera</taxon>
        <taxon>Endopterygota</taxon>
        <taxon>Lepidoptera</taxon>
        <taxon>Glossata</taxon>
        <taxon>Ditrysia</taxon>
        <taxon>Papilionoidea</taxon>
        <taxon>Pieridae</taxon>
        <taxon>Dismorphiinae</taxon>
        <taxon>Leptidea</taxon>
    </lineage>
</organism>
<dbReference type="OrthoDB" id="6496718at2759"/>
<evidence type="ECO:0000256" key="7">
    <source>
        <dbReference type="ARBA" id="ARBA00023054"/>
    </source>
</evidence>
<keyword evidence="10" id="KW-0539">Nucleus</keyword>
<dbReference type="EMBL" id="FZQP02006904">
    <property type="protein sequence ID" value="VVD04861.1"/>
    <property type="molecule type" value="Genomic_DNA"/>
</dbReference>
<keyword evidence="11" id="KW-0131">Cell cycle</keyword>
<dbReference type="Gene3D" id="6.20.210.20">
    <property type="entry name" value="THAP domain"/>
    <property type="match status" value="1"/>
</dbReference>
<keyword evidence="3" id="KW-0479">Metal-binding</keyword>
<dbReference type="GO" id="GO:0043565">
    <property type="term" value="F:sequence-specific DNA binding"/>
    <property type="evidence" value="ECO:0007669"/>
    <property type="project" value="InterPro"/>
</dbReference>
<keyword evidence="9" id="KW-0804">Transcription</keyword>
<dbReference type="InterPro" id="IPR006612">
    <property type="entry name" value="THAP_Znf"/>
</dbReference>
<evidence type="ECO:0000256" key="12">
    <source>
        <dbReference type="PROSITE-ProRule" id="PRU00309"/>
    </source>
</evidence>
<sequence>MVNCSVVTCGVNHKNNPENCTFHRFPLDPVVREKWLILIGRVDWTPRKSSTICSKHFPDLYKRKIRMNTILVKGALPTLFVPGHIKEEVPILCVNNIPSTSQWPEISVPLSPSIKKLMSKNFKLKQRLREKQRKIRTLVARTKRQSFKIAVLQNMLKGIHPQPGLIEQYTDLTVAWGSELTQYLINRVNDKKCDNLQSSTKDSEE</sequence>
<keyword evidence="15" id="KW-1185">Reference proteome</keyword>